<gene>
    <name evidence="2" type="ORF">PNAL_LOCUS10545</name>
</gene>
<proteinExistence type="predicted"/>
<dbReference type="EMBL" id="CAJVNV010000640">
    <property type="protein sequence ID" value="CAG8328938.1"/>
    <property type="molecule type" value="Genomic_DNA"/>
</dbReference>
<reference evidence="2" key="1">
    <citation type="submission" date="2021-07" db="EMBL/GenBank/DDBJ databases">
        <authorList>
            <person name="Branca A.L. A."/>
        </authorList>
    </citation>
    <scope>NUCLEOTIDE SEQUENCE</scope>
</reference>
<dbReference type="AlphaFoldDB" id="A0A9W4N8N4"/>
<evidence type="ECO:0000313" key="2">
    <source>
        <dbReference type="EMBL" id="CAG8328938.1"/>
    </source>
</evidence>
<sequence length="633" mass="70174">MDSPAKRRKTGETTGITVAPEIPQNDPHRLRRPSFQSPTRASLARSHPDLLERATSRSPARRRPSKDSGQQDPRKFGLRDRKALRPSLNASASPLTRPRGPEAPESSPNRRSSGVQAFSKPPRRISRRILPGDFVFGSPTPQPKNAESNTPERQLELELGSATREADTDIGPDSSFMDEDILEPDLPPTPTQLGLEKAPDRPRGMLSSSPSRRQEKRAKRRTANALHESPLKAVNFQSPPREGLETTPDLGEVSAAVREKRNSREKSAADLRRLRNEVAELETWAKKIESNPDLKGDTRGLDQFLWVPQGILAWILLTISRSLLTSEEANRTSLPVPQTAPKSISSLLATLLPFSANIPRPKRELSSLPTNPFALQEASQSPPYLTAFAPLTLKTRTTRSSRREELLETHTLIFSPPSPFPASLYNVTIVYETNPETQTLSSLSVPTGSDSKKRKVPEALRRWIDTRLENPLLKLDVATLCWGVNRYWESAITRARLWAHIDCNYGPRALQGRKDIASESKDGVITLSELRRLVPHLDRSVMVIKPNSSGSSLRVLLSNNLKLDEWTGEPQLRPEISVSIPGVDKKIDQETKKLFYALLRENGTSSTRGVEGGIHVDAVVRATEGALGALFGL</sequence>
<feature type="compositionally biased region" description="Polar residues" evidence="1">
    <location>
        <begin position="143"/>
        <end position="152"/>
    </location>
</feature>
<feature type="compositionally biased region" description="Polar residues" evidence="1">
    <location>
        <begin position="106"/>
        <end position="116"/>
    </location>
</feature>
<protein>
    <submittedName>
        <fullName evidence="2">Uncharacterized protein</fullName>
    </submittedName>
</protein>
<comment type="caution">
    <text evidence="2">The sequence shown here is derived from an EMBL/GenBank/DDBJ whole genome shotgun (WGS) entry which is preliminary data.</text>
</comment>
<dbReference type="Proteomes" id="UP001153461">
    <property type="component" value="Unassembled WGS sequence"/>
</dbReference>
<name>A0A9W4N8N4_PENNA</name>
<feature type="region of interest" description="Disordered" evidence="1">
    <location>
        <begin position="1"/>
        <end position="265"/>
    </location>
</feature>
<feature type="compositionally biased region" description="Basic and acidic residues" evidence="1">
    <location>
        <begin position="46"/>
        <end position="55"/>
    </location>
</feature>
<evidence type="ECO:0000256" key="1">
    <source>
        <dbReference type="SAM" id="MobiDB-lite"/>
    </source>
</evidence>
<feature type="compositionally biased region" description="Basic and acidic residues" evidence="1">
    <location>
        <begin position="72"/>
        <end position="83"/>
    </location>
</feature>
<organism evidence="2 3">
    <name type="scientific">Penicillium nalgiovense</name>
    <dbReference type="NCBI Taxonomy" id="60175"/>
    <lineage>
        <taxon>Eukaryota</taxon>
        <taxon>Fungi</taxon>
        <taxon>Dikarya</taxon>
        <taxon>Ascomycota</taxon>
        <taxon>Pezizomycotina</taxon>
        <taxon>Eurotiomycetes</taxon>
        <taxon>Eurotiomycetidae</taxon>
        <taxon>Eurotiales</taxon>
        <taxon>Aspergillaceae</taxon>
        <taxon>Penicillium</taxon>
    </lineage>
</organism>
<accession>A0A9W4N8N4</accession>
<evidence type="ECO:0000313" key="3">
    <source>
        <dbReference type="Proteomes" id="UP001153461"/>
    </source>
</evidence>